<protein>
    <submittedName>
        <fullName evidence="1">Uncharacterized protein</fullName>
    </submittedName>
</protein>
<proteinExistence type="predicted"/>
<sequence length="63" mass="7126">VNIASSNRRMEPCTKDCKETVDSAKDVPFLQRNKNSPISVKISNLHLFSTIEYSRISGQMQVL</sequence>
<comment type="caution">
    <text evidence="1">The sequence shown here is derived from an EMBL/GenBank/DDBJ whole genome shotgun (WGS) entry which is preliminary data.</text>
</comment>
<dbReference type="EMBL" id="LXQA010064641">
    <property type="protein sequence ID" value="MCI07224.1"/>
    <property type="molecule type" value="Genomic_DNA"/>
</dbReference>
<accession>A0A392P651</accession>
<name>A0A392P651_9FABA</name>
<organism evidence="1 2">
    <name type="scientific">Trifolium medium</name>
    <dbReference type="NCBI Taxonomy" id="97028"/>
    <lineage>
        <taxon>Eukaryota</taxon>
        <taxon>Viridiplantae</taxon>
        <taxon>Streptophyta</taxon>
        <taxon>Embryophyta</taxon>
        <taxon>Tracheophyta</taxon>
        <taxon>Spermatophyta</taxon>
        <taxon>Magnoliopsida</taxon>
        <taxon>eudicotyledons</taxon>
        <taxon>Gunneridae</taxon>
        <taxon>Pentapetalae</taxon>
        <taxon>rosids</taxon>
        <taxon>fabids</taxon>
        <taxon>Fabales</taxon>
        <taxon>Fabaceae</taxon>
        <taxon>Papilionoideae</taxon>
        <taxon>50 kb inversion clade</taxon>
        <taxon>NPAAA clade</taxon>
        <taxon>Hologalegina</taxon>
        <taxon>IRL clade</taxon>
        <taxon>Trifolieae</taxon>
        <taxon>Trifolium</taxon>
    </lineage>
</organism>
<feature type="non-terminal residue" evidence="1">
    <location>
        <position position="1"/>
    </location>
</feature>
<dbReference type="AlphaFoldDB" id="A0A392P651"/>
<keyword evidence="2" id="KW-1185">Reference proteome</keyword>
<dbReference type="Proteomes" id="UP000265520">
    <property type="component" value="Unassembled WGS sequence"/>
</dbReference>
<evidence type="ECO:0000313" key="1">
    <source>
        <dbReference type="EMBL" id="MCI07224.1"/>
    </source>
</evidence>
<evidence type="ECO:0000313" key="2">
    <source>
        <dbReference type="Proteomes" id="UP000265520"/>
    </source>
</evidence>
<reference evidence="1 2" key="1">
    <citation type="journal article" date="2018" name="Front. Plant Sci.">
        <title>Red Clover (Trifolium pratense) and Zigzag Clover (T. medium) - A Picture of Genomic Similarities and Differences.</title>
        <authorList>
            <person name="Dluhosova J."/>
            <person name="Istvanek J."/>
            <person name="Nedelnik J."/>
            <person name="Repkova J."/>
        </authorList>
    </citation>
    <scope>NUCLEOTIDE SEQUENCE [LARGE SCALE GENOMIC DNA]</scope>
    <source>
        <strain evidence="2">cv. 10/8</strain>
        <tissue evidence="1">Leaf</tissue>
    </source>
</reference>